<dbReference type="InterPro" id="IPR007353">
    <property type="entry name" value="DUF421"/>
</dbReference>
<feature type="transmembrane region" description="Helical" evidence="7">
    <location>
        <begin position="67"/>
        <end position="87"/>
    </location>
</feature>
<sequence>MNDWFLAPLPHVLWIALSCVVYYVFTILTTRLVGLRSFTTFSSFDFLITLAMGALLASTVVSQDVALVEGFTALLALYALQISVALVRTRWPYVRKWVDNPPTLLMENGQVLHRNLRAVRITEDELRAKLRAHNVHNYTQVKAVVLESSGEVSVLYDAHATLPFQPTLLEGVIREL</sequence>
<evidence type="ECO:0000259" key="8">
    <source>
        <dbReference type="Pfam" id="PF04239"/>
    </source>
</evidence>
<reference evidence="9 10" key="1">
    <citation type="submission" date="2016-10" db="EMBL/GenBank/DDBJ databases">
        <authorList>
            <person name="de Groot N.N."/>
        </authorList>
    </citation>
    <scope>NUCLEOTIDE SEQUENCE [LARGE SCALE GENOMIC DNA]</scope>
    <source>
        <strain evidence="9 10">DSM 25186</strain>
    </source>
</reference>
<feature type="transmembrane region" description="Helical" evidence="7">
    <location>
        <begin position="12"/>
        <end position="32"/>
    </location>
</feature>
<dbReference type="Pfam" id="PF04239">
    <property type="entry name" value="DUF421"/>
    <property type="match status" value="1"/>
</dbReference>
<keyword evidence="4 7" id="KW-0812">Transmembrane</keyword>
<comment type="similarity">
    <text evidence="2">Belongs to the UPF0702 family.</text>
</comment>
<evidence type="ECO:0000313" key="10">
    <source>
        <dbReference type="Proteomes" id="UP000198510"/>
    </source>
</evidence>
<dbReference type="PANTHER" id="PTHR34582">
    <property type="entry name" value="UPF0702 TRANSMEMBRANE PROTEIN YCAP"/>
    <property type="match status" value="1"/>
</dbReference>
<gene>
    <name evidence="9" type="ORF">SAMN05421823_11110</name>
</gene>
<keyword evidence="5 7" id="KW-1133">Transmembrane helix</keyword>
<evidence type="ECO:0000256" key="2">
    <source>
        <dbReference type="ARBA" id="ARBA00006448"/>
    </source>
</evidence>
<dbReference type="GO" id="GO:0005886">
    <property type="term" value="C:plasma membrane"/>
    <property type="evidence" value="ECO:0007669"/>
    <property type="project" value="UniProtKB-SubCell"/>
</dbReference>
<dbReference type="STRING" id="1075417.SAMN05421823_11110"/>
<dbReference type="OrthoDB" id="9793799at2"/>
<dbReference type="Proteomes" id="UP000198510">
    <property type="component" value="Unassembled WGS sequence"/>
</dbReference>
<accession>A0A1G9R2G3</accession>
<dbReference type="AlphaFoldDB" id="A0A1G9R2G3"/>
<evidence type="ECO:0000256" key="4">
    <source>
        <dbReference type="ARBA" id="ARBA00022692"/>
    </source>
</evidence>
<keyword evidence="3" id="KW-1003">Cell membrane</keyword>
<comment type="subcellular location">
    <subcellularLocation>
        <location evidence="1">Cell membrane</location>
        <topology evidence="1">Multi-pass membrane protein</topology>
    </subcellularLocation>
</comment>
<evidence type="ECO:0000256" key="5">
    <source>
        <dbReference type="ARBA" id="ARBA00022989"/>
    </source>
</evidence>
<dbReference type="InterPro" id="IPR023090">
    <property type="entry name" value="UPF0702_alpha/beta_dom_sf"/>
</dbReference>
<feature type="domain" description="YetF C-terminal" evidence="8">
    <location>
        <begin position="90"/>
        <end position="173"/>
    </location>
</feature>
<name>A0A1G9R2G3_9BACT</name>
<evidence type="ECO:0000256" key="3">
    <source>
        <dbReference type="ARBA" id="ARBA00022475"/>
    </source>
</evidence>
<feature type="transmembrane region" description="Helical" evidence="7">
    <location>
        <begin position="44"/>
        <end position="61"/>
    </location>
</feature>
<organism evidence="9 10">
    <name type="scientific">Catalinimonas alkaloidigena</name>
    <dbReference type="NCBI Taxonomy" id="1075417"/>
    <lineage>
        <taxon>Bacteria</taxon>
        <taxon>Pseudomonadati</taxon>
        <taxon>Bacteroidota</taxon>
        <taxon>Cytophagia</taxon>
        <taxon>Cytophagales</taxon>
        <taxon>Catalimonadaceae</taxon>
        <taxon>Catalinimonas</taxon>
    </lineage>
</organism>
<dbReference type="RefSeq" id="WP_089686476.1">
    <property type="nucleotide sequence ID" value="NZ_FNFO01000011.1"/>
</dbReference>
<protein>
    <recommendedName>
        <fullName evidence="8">YetF C-terminal domain-containing protein</fullName>
    </recommendedName>
</protein>
<dbReference type="EMBL" id="FNFO01000011">
    <property type="protein sequence ID" value="SDM17476.1"/>
    <property type="molecule type" value="Genomic_DNA"/>
</dbReference>
<evidence type="ECO:0000256" key="7">
    <source>
        <dbReference type="SAM" id="Phobius"/>
    </source>
</evidence>
<dbReference type="PANTHER" id="PTHR34582:SF6">
    <property type="entry name" value="UPF0702 TRANSMEMBRANE PROTEIN YCAP"/>
    <property type="match status" value="1"/>
</dbReference>
<keyword evidence="10" id="KW-1185">Reference proteome</keyword>
<proteinExistence type="inferred from homology"/>
<keyword evidence="6 7" id="KW-0472">Membrane</keyword>
<evidence type="ECO:0000256" key="6">
    <source>
        <dbReference type="ARBA" id="ARBA00023136"/>
    </source>
</evidence>
<evidence type="ECO:0000313" key="9">
    <source>
        <dbReference type="EMBL" id="SDM17476.1"/>
    </source>
</evidence>
<dbReference type="Gene3D" id="3.30.240.20">
    <property type="entry name" value="bsu07140 like domains"/>
    <property type="match status" value="1"/>
</dbReference>
<evidence type="ECO:0000256" key="1">
    <source>
        <dbReference type="ARBA" id="ARBA00004651"/>
    </source>
</evidence>